<feature type="chain" id="PRO_5046073588" description="YncE family protein" evidence="1">
    <location>
        <begin position="21"/>
        <end position="392"/>
    </location>
</feature>
<organism evidence="2 3">
    <name type="scientific">Teichococcus vastitatis</name>
    <dbReference type="NCBI Taxonomy" id="2307076"/>
    <lineage>
        <taxon>Bacteria</taxon>
        <taxon>Pseudomonadati</taxon>
        <taxon>Pseudomonadota</taxon>
        <taxon>Alphaproteobacteria</taxon>
        <taxon>Acetobacterales</taxon>
        <taxon>Roseomonadaceae</taxon>
        <taxon>Roseomonas</taxon>
    </lineage>
</organism>
<dbReference type="RefSeq" id="WP_241793702.1">
    <property type="nucleotide sequence ID" value="NZ_JALBUU010000079.1"/>
</dbReference>
<dbReference type="EMBL" id="JALBUU010000079">
    <property type="protein sequence ID" value="MCI0755923.1"/>
    <property type="molecule type" value="Genomic_DNA"/>
</dbReference>
<protein>
    <recommendedName>
        <fullName evidence="4">YncE family protein</fullName>
    </recommendedName>
</protein>
<accession>A0ABS9W9M1</accession>
<reference evidence="2 3" key="1">
    <citation type="submission" date="2022-03" db="EMBL/GenBank/DDBJ databases">
        <title>Complete genome analysis of Roseomonas KG 17.1 : a prolific producer of plant growth promoters.</title>
        <authorList>
            <person name="Saadouli I."/>
            <person name="Najjari A."/>
            <person name="Mosbah A."/>
            <person name="Ouzari H.I."/>
        </authorList>
    </citation>
    <scope>NUCLEOTIDE SEQUENCE [LARGE SCALE GENOMIC DNA]</scope>
    <source>
        <strain evidence="2 3">KG17-1</strain>
    </source>
</reference>
<dbReference type="InterPro" id="IPR015943">
    <property type="entry name" value="WD40/YVTN_repeat-like_dom_sf"/>
</dbReference>
<keyword evidence="1" id="KW-0732">Signal</keyword>
<dbReference type="InterPro" id="IPR011048">
    <property type="entry name" value="Haem_d1_sf"/>
</dbReference>
<feature type="signal peptide" evidence="1">
    <location>
        <begin position="1"/>
        <end position="20"/>
    </location>
</feature>
<name>A0ABS9W9M1_9PROT</name>
<evidence type="ECO:0000313" key="3">
    <source>
        <dbReference type="Proteomes" id="UP001201985"/>
    </source>
</evidence>
<dbReference type="PANTHER" id="PTHR47197">
    <property type="entry name" value="PROTEIN NIRF"/>
    <property type="match status" value="1"/>
</dbReference>
<dbReference type="SUPFAM" id="SSF51004">
    <property type="entry name" value="C-terminal (heme d1) domain of cytochrome cd1-nitrite reductase"/>
    <property type="match status" value="1"/>
</dbReference>
<evidence type="ECO:0000313" key="2">
    <source>
        <dbReference type="EMBL" id="MCI0755923.1"/>
    </source>
</evidence>
<dbReference type="PANTHER" id="PTHR47197:SF3">
    <property type="entry name" value="DIHYDRO-HEME D1 DEHYDROGENASE"/>
    <property type="match status" value="1"/>
</dbReference>
<dbReference type="Proteomes" id="UP001201985">
    <property type="component" value="Unassembled WGS sequence"/>
</dbReference>
<proteinExistence type="predicted"/>
<sequence length="392" mass="39536">MQNAPILAGAALALALGAQAAAEIAVSGNDNKRALVNGVNTVVRDPQPDTLAVIDFANGEPKLVGEVQAPHSVVGPPNSVAVTPDESLALASSAEKIDPSDSAKTVPDNRVSVIDLKASPPRVLATLEVGAGPSGIAINPAGTLALVANRNGGTVSVLRIAGNQVSVAGTVPIGAATTGVSAAAFTPDGRHALVTRDNDSIVSVLRIEGDAVTKLDRDITAGVRPYSVSVSPSGWAVVGNVGRSINNTGDADTVSLIDVSREPFRTMDTVAVGPTPEGVMASPDGIHAVTVIHNGSGRAPADPLRAAALVRLLKVEGGKVRVVAEAPAGDWVQGMAFSRDGRTLLIGNMADKTIGIYRVEGDTLQATGRTLPVKGGPAALGTAPIRSAAPAR</sequence>
<keyword evidence="3" id="KW-1185">Reference proteome</keyword>
<comment type="caution">
    <text evidence="2">The sequence shown here is derived from an EMBL/GenBank/DDBJ whole genome shotgun (WGS) entry which is preliminary data.</text>
</comment>
<gene>
    <name evidence="2" type="ORF">MON41_19850</name>
</gene>
<dbReference type="Gene3D" id="2.130.10.10">
    <property type="entry name" value="YVTN repeat-like/Quinoprotein amine dehydrogenase"/>
    <property type="match status" value="2"/>
</dbReference>
<dbReference type="InterPro" id="IPR051200">
    <property type="entry name" value="Host-pathogen_enzymatic-act"/>
</dbReference>
<evidence type="ECO:0008006" key="4">
    <source>
        <dbReference type="Google" id="ProtNLM"/>
    </source>
</evidence>
<evidence type="ECO:0000256" key="1">
    <source>
        <dbReference type="SAM" id="SignalP"/>
    </source>
</evidence>